<evidence type="ECO:0000313" key="2">
    <source>
        <dbReference type="EMBL" id="KAH3670208.1"/>
    </source>
</evidence>
<evidence type="ECO:0000313" key="3">
    <source>
        <dbReference type="Proteomes" id="UP000788993"/>
    </source>
</evidence>
<evidence type="ECO:0000256" key="1">
    <source>
        <dbReference type="SAM" id="MobiDB-lite"/>
    </source>
</evidence>
<dbReference type="EMBL" id="JAEUBD010000983">
    <property type="protein sequence ID" value="KAH3670208.1"/>
    <property type="molecule type" value="Genomic_DNA"/>
</dbReference>
<reference evidence="2" key="1">
    <citation type="journal article" date="2021" name="Open Biol.">
        <title>Shared evolutionary footprints suggest mitochondrial oxidative damage underlies multiple complex I losses in fungi.</title>
        <authorList>
            <person name="Schikora-Tamarit M.A."/>
            <person name="Marcet-Houben M."/>
            <person name="Nosek J."/>
            <person name="Gabaldon T."/>
        </authorList>
    </citation>
    <scope>NUCLEOTIDE SEQUENCE</scope>
    <source>
        <strain evidence="2">NCAIM Y.01608</strain>
    </source>
</reference>
<sequence>MPADRSCLKTGAVESISRRITLSSFDDRLLTLCISTWNSSSSRNSSSSLSSSASSASSASSSSSSLFKASSKSSSSSSSSSFCSSTSNLMQFSTISCQTAWRTWSQ</sequence>
<name>A0A9P8PDE9_9ASCO</name>
<protein>
    <submittedName>
        <fullName evidence="2">Uncharacterized protein</fullName>
    </submittedName>
</protein>
<reference evidence="2" key="2">
    <citation type="submission" date="2021-01" db="EMBL/GenBank/DDBJ databases">
        <authorList>
            <person name="Schikora-Tamarit M.A."/>
        </authorList>
    </citation>
    <scope>NUCLEOTIDE SEQUENCE</scope>
    <source>
        <strain evidence="2">NCAIM Y.01608</strain>
    </source>
</reference>
<comment type="caution">
    <text evidence="2">The sequence shown here is derived from an EMBL/GenBank/DDBJ whole genome shotgun (WGS) entry which is preliminary data.</text>
</comment>
<keyword evidence="3" id="KW-1185">Reference proteome</keyword>
<proteinExistence type="predicted"/>
<dbReference type="Proteomes" id="UP000788993">
    <property type="component" value="Unassembled WGS sequence"/>
</dbReference>
<gene>
    <name evidence="2" type="ORF">OGATHE_003021</name>
</gene>
<organism evidence="2 3">
    <name type="scientific">Ogataea polymorpha</name>
    <dbReference type="NCBI Taxonomy" id="460523"/>
    <lineage>
        <taxon>Eukaryota</taxon>
        <taxon>Fungi</taxon>
        <taxon>Dikarya</taxon>
        <taxon>Ascomycota</taxon>
        <taxon>Saccharomycotina</taxon>
        <taxon>Pichiomycetes</taxon>
        <taxon>Pichiales</taxon>
        <taxon>Pichiaceae</taxon>
        <taxon>Ogataea</taxon>
    </lineage>
</organism>
<feature type="region of interest" description="Disordered" evidence="1">
    <location>
        <begin position="38"/>
        <end position="86"/>
    </location>
</feature>
<dbReference type="AlphaFoldDB" id="A0A9P8PDE9"/>
<accession>A0A9P8PDE9</accession>